<keyword evidence="1" id="KW-0812">Transmembrane</keyword>
<name>A0A4R5UD03_9GAMM</name>
<organism evidence="2 3">
    <name type="scientific">Luteimonas terrae</name>
    <dbReference type="NCBI Taxonomy" id="1530191"/>
    <lineage>
        <taxon>Bacteria</taxon>
        <taxon>Pseudomonadati</taxon>
        <taxon>Pseudomonadota</taxon>
        <taxon>Gammaproteobacteria</taxon>
        <taxon>Lysobacterales</taxon>
        <taxon>Lysobacteraceae</taxon>
        <taxon>Luteimonas</taxon>
    </lineage>
</organism>
<comment type="caution">
    <text evidence="2">The sequence shown here is derived from an EMBL/GenBank/DDBJ whole genome shotgun (WGS) entry which is preliminary data.</text>
</comment>
<keyword evidence="3" id="KW-1185">Reference proteome</keyword>
<dbReference type="RefSeq" id="WP_165971097.1">
    <property type="nucleotide sequence ID" value="NZ_SMTG01000002.1"/>
</dbReference>
<protein>
    <recommendedName>
        <fullName evidence="4">Toxin CptA</fullName>
    </recommendedName>
</protein>
<reference evidence="2 3" key="1">
    <citation type="submission" date="2019-03" db="EMBL/GenBank/DDBJ databases">
        <title>Luteimonas zhaokaii sp.nov., isolated from the rectal contents of Plateau pika in Yushu, Qinghai Province, China.</title>
        <authorList>
            <person name="Zhang G."/>
        </authorList>
    </citation>
    <scope>NUCLEOTIDE SEQUENCE [LARGE SCALE GENOMIC DNA]</scope>
    <source>
        <strain evidence="2 3">THG-MD21</strain>
    </source>
</reference>
<evidence type="ECO:0000313" key="3">
    <source>
        <dbReference type="Proteomes" id="UP000295543"/>
    </source>
</evidence>
<sequence>MTRSSTPSSSPSGSFRRTEPLPLRLAWRPSRLLQGMLALIGIGGCVGLWLSEMPTGIMIVATPLVLVASAHHIRRERRSPHCDLVVDASGVASLDGRRLDAPRLHWRGPIAFLCWREGRRTRWLVWWPDTLPAAARRELRLAASAFVTRPSADSMAP</sequence>
<evidence type="ECO:0008006" key="4">
    <source>
        <dbReference type="Google" id="ProtNLM"/>
    </source>
</evidence>
<accession>A0A4R5UD03</accession>
<proteinExistence type="predicted"/>
<keyword evidence="1" id="KW-1133">Transmembrane helix</keyword>
<dbReference type="EMBL" id="SMTG01000002">
    <property type="protein sequence ID" value="TDK32991.1"/>
    <property type="molecule type" value="Genomic_DNA"/>
</dbReference>
<dbReference type="AlphaFoldDB" id="A0A4R5UD03"/>
<dbReference type="Proteomes" id="UP000295543">
    <property type="component" value="Unassembled WGS sequence"/>
</dbReference>
<evidence type="ECO:0000256" key="1">
    <source>
        <dbReference type="SAM" id="Phobius"/>
    </source>
</evidence>
<evidence type="ECO:0000313" key="2">
    <source>
        <dbReference type="EMBL" id="TDK32991.1"/>
    </source>
</evidence>
<keyword evidence="1" id="KW-0472">Membrane</keyword>
<gene>
    <name evidence="2" type="ORF">E2F49_02750</name>
</gene>
<feature type="transmembrane region" description="Helical" evidence="1">
    <location>
        <begin position="56"/>
        <end position="73"/>
    </location>
</feature>